<dbReference type="PIRSF" id="PIRSF006402">
    <property type="entry name" value="UCP006402_thioredoxin"/>
    <property type="match status" value="1"/>
</dbReference>
<dbReference type="Proteomes" id="UP000504615">
    <property type="component" value="Unplaced"/>
</dbReference>
<dbReference type="PANTHER" id="PTHR42899">
    <property type="entry name" value="SPERMATOGENESIS-ASSOCIATED PROTEIN 20"/>
    <property type="match status" value="1"/>
</dbReference>
<proteinExistence type="predicted"/>
<dbReference type="AlphaFoldDB" id="A0A6I9WL75"/>
<dbReference type="Pfam" id="PF03190">
    <property type="entry name" value="Thioredox_DsbH"/>
    <property type="match status" value="1"/>
</dbReference>
<evidence type="ECO:0000259" key="1">
    <source>
        <dbReference type="Pfam" id="PF03190"/>
    </source>
</evidence>
<dbReference type="SUPFAM" id="SSF48208">
    <property type="entry name" value="Six-hairpin glycosidases"/>
    <property type="match status" value="1"/>
</dbReference>
<evidence type="ECO:0000313" key="4">
    <source>
        <dbReference type="RefSeq" id="XP_025075145.1"/>
    </source>
</evidence>
<gene>
    <name evidence="3 4" type="primary">LOC105431265</name>
</gene>
<evidence type="ECO:0000313" key="3">
    <source>
        <dbReference type="RefSeq" id="XP_011643653.1"/>
    </source>
</evidence>
<dbReference type="InterPro" id="IPR008928">
    <property type="entry name" value="6-hairpin_glycosidase_sf"/>
</dbReference>
<dbReference type="SUPFAM" id="SSF52833">
    <property type="entry name" value="Thioredoxin-like"/>
    <property type="match status" value="1"/>
</dbReference>
<dbReference type="RefSeq" id="XP_011643653.1">
    <property type="nucleotide sequence ID" value="XM_011645351.2"/>
</dbReference>
<keyword evidence="2" id="KW-1185">Reference proteome</keyword>
<dbReference type="KEGG" id="pbar:105431265"/>
<evidence type="ECO:0000313" key="2">
    <source>
        <dbReference type="Proteomes" id="UP000504615"/>
    </source>
</evidence>
<dbReference type="CDD" id="cd02955">
    <property type="entry name" value="SSP411"/>
    <property type="match status" value="1"/>
</dbReference>
<reference evidence="3 4" key="1">
    <citation type="submission" date="2025-04" db="UniProtKB">
        <authorList>
            <consortium name="RefSeq"/>
        </authorList>
    </citation>
    <scope>IDENTIFICATION</scope>
</reference>
<organism evidence="2 3">
    <name type="scientific">Pogonomyrmex barbatus</name>
    <name type="common">red harvester ant</name>
    <dbReference type="NCBI Taxonomy" id="144034"/>
    <lineage>
        <taxon>Eukaryota</taxon>
        <taxon>Metazoa</taxon>
        <taxon>Ecdysozoa</taxon>
        <taxon>Arthropoda</taxon>
        <taxon>Hexapoda</taxon>
        <taxon>Insecta</taxon>
        <taxon>Pterygota</taxon>
        <taxon>Neoptera</taxon>
        <taxon>Endopterygota</taxon>
        <taxon>Hymenoptera</taxon>
        <taxon>Apocrita</taxon>
        <taxon>Aculeata</taxon>
        <taxon>Formicoidea</taxon>
        <taxon>Formicidae</taxon>
        <taxon>Myrmicinae</taxon>
        <taxon>Pogonomyrmex</taxon>
    </lineage>
</organism>
<dbReference type="OrthoDB" id="1923667at2759"/>
<dbReference type="GeneID" id="105431265"/>
<dbReference type="InterPro" id="IPR024705">
    <property type="entry name" value="Ssp411"/>
</dbReference>
<dbReference type="InterPro" id="IPR012341">
    <property type="entry name" value="6hp_glycosidase-like_sf"/>
</dbReference>
<sequence>MISGRCSLLSIVRRLSEKSKQQCCTEAQKNGCSKRSHLTESAVARHINRNRANHNTALFLSSFVRMASTSQDSDKNIDCSEAKKNWLSLEKSPYLLQHATNPVEWYPWGDKALERAKKENKIIFVSIGYSTCHWCHVMERESFKDKKVAKAMNENYINIKVDREERPDIDSMCMMFIQRFTGHGGWPLNVFLTPDLMPIIGGTYIPRETFLTYLTRIAKEWTQQKDKMIKSANVITESLNGLVKTKPKTKDDGLPPLESVLLCAHMLMDMYDSENGGFSSSAMSINSPKFPEPTNLNFVLSMHVLSNSSALSEMTLEAGLHTLKKMSYGGIHDHVGQGFHRYSVDTQWAVPHFEKMLYDQAQLIQCYANAYVITKDSFFSNIVDDIATYVTRDLRHKEGGFYSAEDADSLPTWDASAKQEGAFYVWTYDNLKALLNKKVPGKDNVTYFDLICRRFSVQKAGNVRKEQDHHGELKGKNVLSSKLGVEDTASHFNFTEEETEKYIKEACQILFEERSKRPRPQLDDKIITAWNGLMISGFARAGIALKNEKYVELATDAARFVERYLFDKDKRQLFRSCYRGKDDEIVQGNVPIYGFHDDYAFLTKGLLDLYEANFDSHWIEFANELQDIQDKLFWDSQNGGYFSTTGEGPTILTRMKDSDDGAEPSGNSIACSNMLRLAICLDRDDLRNKAEKLLIAFRNKIMNFPIVSPQMLLSLIEYHHSMQIYVTGKVDAKETMEMLNLIRERMIPGSVLILTDPEQRDNILFHKNSVISKIKPAKNAMVHICRGQECSLPISSIKHLISELNKIKIADL</sequence>
<dbReference type="Gene3D" id="1.50.10.10">
    <property type="match status" value="1"/>
</dbReference>
<dbReference type="GO" id="GO:0005975">
    <property type="term" value="P:carbohydrate metabolic process"/>
    <property type="evidence" value="ECO:0007669"/>
    <property type="project" value="InterPro"/>
</dbReference>
<dbReference type="InterPro" id="IPR004879">
    <property type="entry name" value="Ssp411-like_TRX"/>
</dbReference>
<dbReference type="Gene3D" id="3.40.30.10">
    <property type="entry name" value="Glutaredoxin"/>
    <property type="match status" value="1"/>
</dbReference>
<accession>A0A6I9WL75</accession>
<dbReference type="PANTHER" id="PTHR42899:SF1">
    <property type="entry name" value="SPERMATOGENESIS-ASSOCIATED PROTEIN 20"/>
    <property type="match status" value="1"/>
</dbReference>
<protein>
    <submittedName>
        <fullName evidence="3 4">Spermatogenesis-associated protein 20</fullName>
    </submittedName>
</protein>
<feature type="domain" description="Spermatogenesis-associated protein 20-like TRX" evidence="1">
    <location>
        <begin position="85"/>
        <end position="239"/>
    </location>
</feature>
<dbReference type="InterPro" id="IPR036249">
    <property type="entry name" value="Thioredoxin-like_sf"/>
</dbReference>
<name>A0A6I9WL75_9HYME</name>
<dbReference type="RefSeq" id="XP_025075145.1">
    <property type="nucleotide sequence ID" value="XM_025219360.1"/>
</dbReference>